<dbReference type="InterPro" id="IPR020845">
    <property type="entry name" value="AMP-binding_CS"/>
</dbReference>
<keyword evidence="2" id="KW-0436">Ligase</keyword>
<dbReference type="Gene3D" id="3.40.50.12780">
    <property type="entry name" value="N-terminal domain of ligase-like"/>
    <property type="match status" value="1"/>
</dbReference>
<dbReference type="KEGG" id="smo:SELMODRAFT_440236"/>
<dbReference type="GO" id="GO:0016874">
    <property type="term" value="F:ligase activity"/>
    <property type="evidence" value="ECO:0007669"/>
    <property type="project" value="UniProtKB-KW"/>
</dbReference>
<dbReference type="AlphaFoldDB" id="D8R9F0"/>
<dbReference type="Pfam" id="PF13193">
    <property type="entry name" value="AMP-binding_C"/>
    <property type="match status" value="1"/>
</dbReference>
<evidence type="ECO:0000256" key="3">
    <source>
        <dbReference type="ARBA" id="ARBA00022832"/>
    </source>
</evidence>
<dbReference type="GO" id="GO:0006631">
    <property type="term" value="P:fatty acid metabolic process"/>
    <property type="evidence" value="ECO:0007669"/>
    <property type="project" value="UniProtKB-KW"/>
</dbReference>
<dbReference type="InterPro" id="IPR042099">
    <property type="entry name" value="ANL_N_sf"/>
</dbReference>
<dbReference type="OrthoDB" id="10253115at2759"/>
<dbReference type="NCBIfam" id="NF006020">
    <property type="entry name" value="PRK08162.1"/>
    <property type="match status" value="1"/>
</dbReference>
<dbReference type="InterPro" id="IPR025110">
    <property type="entry name" value="AMP-bd_C"/>
</dbReference>
<proteinExistence type="inferred from homology"/>
<name>D8R9F0_SELML</name>
<evidence type="ECO:0000259" key="5">
    <source>
        <dbReference type="Pfam" id="PF00501"/>
    </source>
</evidence>
<dbReference type="PANTHER" id="PTHR43859:SF4">
    <property type="entry name" value="BUTANOATE--COA LIGASE AAE1-RELATED"/>
    <property type="match status" value="1"/>
</dbReference>
<dbReference type="FunFam" id="3.40.50.12780:FF:000003">
    <property type="entry name" value="Long-chain-fatty-acid--CoA ligase FadD"/>
    <property type="match status" value="1"/>
</dbReference>
<evidence type="ECO:0000256" key="1">
    <source>
        <dbReference type="ARBA" id="ARBA00006432"/>
    </source>
</evidence>
<dbReference type="OMA" id="FKCPRRV"/>
<dbReference type="PANTHER" id="PTHR43859">
    <property type="entry name" value="ACYL-ACTIVATING ENZYME"/>
    <property type="match status" value="1"/>
</dbReference>
<feature type="domain" description="AMP-dependent synthetase/ligase" evidence="5">
    <location>
        <begin position="21"/>
        <end position="405"/>
    </location>
</feature>
<dbReference type="PROSITE" id="PS00455">
    <property type="entry name" value="AMP_BINDING"/>
    <property type="match status" value="1"/>
</dbReference>
<dbReference type="SUPFAM" id="SSF56801">
    <property type="entry name" value="Acetyl-CoA synthetase-like"/>
    <property type="match status" value="1"/>
</dbReference>
<dbReference type="HOGENOM" id="CLU_000022_59_5_1"/>
<accession>D8R9F0</accession>
<evidence type="ECO:0000259" key="6">
    <source>
        <dbReference type="Pfam" id="PF13193"/>
    </source>
</evidence>
<dbReference type="FunCoup" id="D8R9F0">
    <property type="interactions" value="2218"/>
</dbReference>
<evidence type="ECO:0000313" key="7">
    <source>
        <dbReference type="EMBL" id="EFJ31398.1"/>
    </source>
</evidence>
<dbReference type="Pfam" id="PF00501">
    <property type="entry name" value="AMP-binding"/>
    <property type="match status" value="1"/>
</dbReference>
<dbReference type="Proteomes" id="UP000001514">
    <property type="component" value="Unassembled WGS sequence"/>
</dbReference>
<dbReference type="CDD" id="cd12118">
    <property type="entry name" value="ttLC_FACS_AEE21_like"/>
    <property type="match status" value="1"/>
</dbReference>
<dbReference type="InterPro" id="IPR000873">
    <property type="entry name" value="AMP-dep_synth/lig_dom"/>
</dbReference>
<keyword evidence="8" id="KW-1185">Reference proteome</keyword>
<dbReference type="Gene3D" id="3.30.300.30">
    <property type="match status" value="1"/>
</dbReference>
<evidence type="ECO:0008006" key="9">
    <source>
        <dbReference type="Google" id="ProtNLM"/>
    </source>
</evidence>
<dbReference type="FunFam" id="3.30.300.30:FF:000008">
    <property type="entry name" value="2,3-dihydroxybenzoate-AMP ligase"/>
    <property type="match status" value="1"/>
</dbReference>
<evidence type="ECO:0000256" key="2">
    <source>
        <dbReference type="ARBA" id="ARBA00022598"/>
    </source>
</evidence>
<sequence length="552" mass="60159">MEERGMAANHAPLSPLSFLYRSAAVFGDRTSLIHGTSCFTWSQTLDRCRRLASAISLRLGVNPGAVVSVVAPNVAAIYEMHFGVPMAGAILNTINFRLDARTIALLLDHAQSRAVFVDSEFFPLVTQALQLLAESSKPLPQLVLVKDKSYTSQAAHSYGGILEYEELLENSSPDFPLVLPDDEEQSIALNYTSGTTSRPKGVLYTHRGAYLNSIASILLWEMGPFPVYLWTLPMFHCNGWCFTWAIAAQGGTNICLRNVTAKATFDAIAESSVTHLSGAPTVLNMIASSMPSERRDLPDKVAVIVGGAPPPAAILSSMEELGFVVTHAYGLTETYGPALVCSWRPHWNSFPLEERAKLKSRQGVVHLGLHQADVKDPATMESVARDGRTLGEVMVRGSTVMKGYHRDDEATRAAFQGGWFHTGDLGVLHPDGYIQLRDRSKDIIISGGENISSIEVESVLYGHPEVLEAAVVARPDDFWGETPCAFVTLKDIGGATSARGIIDYCRARMPHFMVPRSLVFGELPKTSTGKVQKFLLRDRARAMGSLKAPSKL</sequence>
<evidence type="ECO:0000256" key="4">
    <source>
        <dbReference type="ARBA" id="ARBA00023098"/>
    </source>
</evidence>
<evidence type="ECO:0000313" key="8">
    <source>
        <dbReference type="Proteomes" id="UP000001514"/>
    </source>
</evidence>
<keyword evidence="4" id="KW-0443">Lipid metabolism</keyword>
<dbReference type="eggNOG" id="KOG1176">
    <property type="taxonomic scope" value="Eukaryota"/>
</dbReference>
<keyword evidence="3" id="KW-0276">Fatty acid metabolism</keyword>
<dbReference type="Gramene" id="EFJ31398">
    <property type="protein sequence ID" value="EFJ31398"/>
    <property type="gene ID" value="SELMODRAFT_440236"/>
</dbReference>
<dbReference type="STRING" id="88036.D8R9F0"/>
<organism evidence="8">
    <name type="scientific">Selaginella moellendorffii</name>
    <name type="common">Spikemoss</name>
    <dbReference type="NCBI Taxonomy" id="88036"/>
    <lineage>
        <taxon>Eukaryota</taxon>
        <taxon>Viridiplantae</taxon>
        <taxon>Streptophyta</taxon>
        <taxon>Embryophyta</taxon>
        <taxon>Tracheophyta</taxon>
        <taxon>Lycopodiopsida</taxon>
        <taxon>Selaginellales</taxon>
        <taxon>Selaginellaceae</taxon>
        <taxon>Selaginella</taxon>
    </lineage>
</organism>
<feature type="domain" description="AMP-binding enzyme C-terminal" evidence="6">
    <location>
        <begin position="455"/>
        <end position="530"/>
    </location>
</feature>
<protein>
    <recommendedName>
        <fullName evidence="9">4-coumarate--CoA ligase</fullName>
    </recommendedName>
</protein>
<gene>
    <name evidence="7" type="ORF">SELMODRAFT_440236</name>
</gene>
<comment type="similarity">
    <text evidence="1">Belongs to the ATP-dependent AMP-binding enzyme family.</text>
</comment>
<dbReference type="EMBL" id="GL377574">
    <property type="protein sequence ID" value="EFJ31398.1"/>
    <property type="molecule type" value="Genomic_DNA"/>
</dbReference>
<dbReference type="InParanoid" id="D8R9F0"/>
<reference evidence="7 8" key="1">
    <citation type="journal article" date="2011" name="Science">
        <title>The Selaginella genome identifies genetic changes associated with the evolution of vascular plants.</title>
        <authorList>
            <person name="Banks J.A."/>
            <person name="Nishiyama T."/>
            <person name="Hasebe M."/>
            <person name="Bowman J.L."/>
            <person name="Gribskov M."/>
            <person name="dePamphilis C."/>
            <person name="Albert V.A."/>
            <person name="Aono N."/>
            <person name="Aoyama T."/>
            <person name="Ambrose B.A."/>
            <person name="Ashton N.W."/>
            <person name="Axtell M.J."/>
            <person name="Barker E."/>
            <person name="Barker M.S."/>
            <person name="Bennetzen J.L."/>
            <person name="Bonawitz N.D."/>
            <person name="Chapple C."/>
            <person name="Cheng C."/>
            <person name="Correa L.G."/>
            <person name="Dacre M."/>
            <person name="DeBarry J."/>
            <person name="Dreyer I."/>
            <person name="Elias M."/>
            <person name="Engstrom E.M."/>
            <person name="Estelle M."/>
            <person name="Feng L."/>
            <person name="Finet C."/>
            <person name="Floyd S.K."/>
            <person name="Frommer W.B."/>
            <person name="Fujita T."/>
            <person name="Gramzow L."/>
            <person name="Gutensohn M."/>
            <person name="Harholt J."/>
            <person name="Hattori M."/>
            <person name="Heyl A."/>
            <person name="Hirai T."/>
            <person name="Hiwatashi Y."/>
            <person name="Ishikawa M."/>
            <person name="Iwata M."/>
            <person name="Karol K.G."/>
            <person name="Koehler B."/>
            <person name="Kolukisaoglu U."/>
            <person name="Kubo M."/>
            <person name="Kurata T."/>
            <person name="Lalonde S."/>
            <person name="Li K."/>
            <person name="Li Y."/>
            <person name="Litt A."/>
            <person name="Lyons E."/>
            <person name="Manning G."/>
            <person name="Maruyama T."/>
            <person name="Michael T.P."/>
            <person name="Mikami K."/>
            <person name="Miyazaki S."/>
            <person name="Morinaga S."/>
            <person name="Murata T."/>
            <person name="Mueller-Roeber B."/>
            <person name="Nelson D.R."/>
            <person name="Obara M."/>
            <person name="Oguri Y."/>
            <person name="Olmstead R.G."/>
            <person name="Onodera N."/>
            <person name="Petersen B.L."/>
            <person name="Pils B."/>
            <person name="Prigge M."/>
            <person name="Rensing S.A."/>
            <person name="Riano-Pachon D.M."/>
            <person name="Roberts A.W."/>
            <person name="Sato Y."/>
            <person name="Scheller H.V."/>
            <person name="Schulz B."/>
            <person name="Schulz C."/>
            <person name="Shakirov E.V."/>
            <person name="Shibagaki N."/>
            <person name="Shinohara N."/>
            <person name="Shippen D.E."/>
            <person name="Soerensen I."/>
            <person name="Sotooka R."/>
            <person name="Sugimoto N."/>
            <person name="Sugita M."/>
            <person name="Sumikawa N."/>
            <person name="Tanurdzic M."/>
            <person name="Theissen G."/>
            <person name="Ulvskov P."/>
            <person name="Wakazuki S."/>
            <person name="Weng J.K."/>
            <person name="Willats W.W."/>
            <person name="Wipf D."/>
            <person name="Wolf P.G."/>
            <person name="Yang L."/>
            <person name="Zimmer A.D."/>
            <person name="Zhu Q."/>
            <person name="Mitros T."/>
            <person name="Hellsten U."/>
            <person name="Loque D."/>
            <person name="Otillar R."/>
            <person name="Salamov A."/>
            <person name="Schmutz J."/>
            <person name="Shapiro H."/>
            <person name="Lindquist E."/>
            <person name="Lucas S."/>
            <person name="Rokhsar D."/>
            <person name="Grigoriev I.V."/>
        </authorList>
    </citation>
    <scope>NUCLEOTIDE SEQUENCE [LARGE SCALE GENOMIC DNA]</scope>
</reference>
<dbReference type="InterPro" id="IPR045851">
    <property type="entry name" value="AMP-bd_C_sf"/>
</dbReference>